<reference evidence="3" key="2">
    <citation type="submission" date="2021-04" db="EMBL/GenBank/DDBJ databases">
        <authorList>
            <person name="Gilroy R."/>
        </authorList>
    </citation>
    <scope>NUCLEOTIDE SEQUENCE</scope>
    <source>
        <strain evidence="3">2239</strain>
    </source>
</reference>
<feature type="transmembrane region" description="Helical" evidence="1">
    <location>
        <begin position="222"/>
        <end position="250"/>
    </location>
</feature>
<gene>
    <name evidence="3" type="ORF">H9865_09375</name>
</gene>
<feature type="transmembrane region" description="Helical" evidence="1">
    <location>
        <begin position="196"/>
        <end position="216"/>
    </location>
</feature>
<feature type="transmembrane region" description="Helical" evidence="1">
    <location>
        <begin position="40"/>
        <end position="61"/>
    </location>
</feature>
<evidence type="ECO:0000256" key="2">
    <source>
        <dbReference type="SAM" id="SignalP"/>
    </source>
</evidence>
<feature type="transmembrane region" description="Helical" evidence="1">
    <location>
        <begin position="102"/>
        <end position="122"/>
    </location>
</feature>
<feature type="transmembrane region" description="Helical" evidence="1">
    <location>
        <begin position="134"/>
        <end position="157"/>
    </location>
</feature>
<evidence type="ECO:0000313" key="4">
    <source>
        <dbReference type="Proteomes" id="UP000824193"/>
    </source>
</evidence>
<reference evidence="3" key="1">
    <citation type="journal article" date="2021" name="PeerJ">
        <title>Extensive microbial diversity within the chicken gut microbiome revealed by metagenomics and culture.</title>
        <authorList>
            <person name="Gilroy R."/>
            <person name="Ravi A."/>
            <person name="Getino M."/>
            <person name="Pursley I."/>
            <person name="Horton D.L."/>
            <person name="Alikhan N.F."/>
            <person name="Baker D."/>
            <person name="Gharbi K."/>
            <person name="Hall N."/>
            <person name="Watson M."/>
            <person name="Adriaenssens E.M."/>
            <person name="Foster-Nyarko E."/>
            <person name="Jarju S."/>
            <person name="Secka A."/>
            <person name="Antonio M."/>
            <person name="Oren A."/>
            <person name="Chaudhuri R.R."/>
            <person name="La Ragione R."/>
            <person name="Hildebrand F."/>
            <person name="Pallen M.J."/>
        </authorList>
    </citation>
    <scope>NUCLEOTIDE SEQUENCE</scope>
    <source>
        <strain evidence="3">2239</strain>
    </source>
</reference>
<sequence>MKRFAAFLLLLVSALAGAARWLDVVNYTDLDTGFVTWGPAWARYAIAGGVLFLLALGALLAPRRPAALCGQSTAQGVLCFLTGFGFAALGGAKLAGWAQLDAFGKAGAVLYLISAVWMLLLGRSRFTPEFEAPTRSALVGVAGTLSLYLLTISRFGLAPTGMARVDANFAALAALAALLFTAAQAKVAYVPGGRSGGWVFFTGSAAFLLCTCLAFPGTLARFMVGLAGAADLAEAAALALVGVCGAVYAFGSVGEPAPEENAASQM</sequence>
<accession>A0A9D1V574</accession>
<organism evidence="3 4">
    <name type="scientific">Candidatus Allofournierella pullicola</name>
    <dbReference type="NCBI Taxonomy" id="2838596"/>
    <lineage>
        <taxon>Bacteria</taxon>
        <taxon>Bacillati</taxon>
        <taxon>Bacillota</taxon>
        <taxon>Clostridia</taxon>
        <taxon>Eubacteriales</taxon>
        <taxon>Oscillospiraceae</taxon>
        <taxon>Allofournierella</taxon>
    </lineage>
</organism>
<keyword evidence="1" id="KW-1133">Transmembrane helix</keyword>
<keyword evidence="2" id="KW-0732">Signal</keyword>
<comment type="caution">
    <text evidence="3">The sequence shown here is derived from an EMBL/GenBank/DDBJ whole genome shotgun (WGS) entry which is preliminary data.</text>
</comment>
<name>A0A9D1V574_9FIRM</name>
<evidence type="ECO:0000256" key="1">
    <source>
        <dbReference type="SAM" id="Phobius"/>
    </source>
</evidence>
<evidence type="ECO:0000313" key="3">
    <source>
        <dbReference type="EMBL" id="HIX06283.1"/>
    </source>
</evidence>
<feature type="signal peptide" evidence="2">
    <location>
        <begin position="1"/>
        <end position="18"/>
    </location>
</feature>
<feature type="transmembrane region" description="Helical" evidence="1">
    <location>
        <begin position="169"/>
        <end position="189"/>
    </location>
</feature>
<feature type="transmembrane region" description="Helical" evidence="1">
    <location>
        <begin position="73"/>
        <end position="96"/>
    </location>
</feature>
<feature type="chain" id="PRO_5044495330" evidence="2">
    <location>
        <begin position="19"/>
        <end position="266"/>
    </location>
</feature>
<keyword evidence="1" id="KW-0472">Membrane</keyword>
<protein>
    <submittedName>
        <fullName evidence="3">Uncharacterized protein</fullName>
    </submittedName>
</protein>
<dbReference type="EMBL" id="DXFW01000032">
    <property type="protein sequence ID" value="HIX06283.1"/>
    <property type="molecule type" value="Genomic_DNA"/>
</dbReference>
<dbReference type="AlphaFoldDB" id="A0A9D1V574"/>
<dbReference type="Proteomes" id="UP000824193">
    <property type="component" value="Unassembled WGS sequence"/>
</dbReference>
<keyword evidence="1" id="KW-0812">Transmembrane</keyword>
<proteinExistence type="predicted"/>